<comment type="subcellular location">
    <subcellularLocation>
        <location evidence="1">Endoplasmic reticulum lumen</location>
    </subcellularLocation>
</comment>
<organism evidence="14 15">
    <name type="scientific">Cimex lectularius</name>
    <name type="common">Bed bug</name>
    <name type="synonym">Acanthia lectularia</name>
    <dbReference type="NCBI Taxonomy" id="79782"/>
    <lineage>
        <taxon>Eukaryota</taxon>
        <taxon>Metazoa</taxon>
        <taxon>Ecdysozoa</taxon>
        <taxon>Arthropoda</taxon>
        <taxon>Hexapoda</taxon>
        <taxon>Insecta</taxon>
        <taxon>Pterygota</taxon>
        <taxon>Neoptera</taxon>
        <taxon>Paraneoptera</taxon>
        <taxon>Hemiptera</taxon>
        <taxon>Heteroptera</taxon>
        <taxon>Panheteroptera</taxon>
        <taxon>Cimicomorpha</taxon>
        <taxon>Cimicidae</taxon>
        <taxon>Cimex</taxon>
    </lineage>
</organism>
<dbReference type="Gene3D" id="1.10.238.10">
    <property type="entry name" value="EF-hand"/>
    <property type="match status" value="2"/>
</dbReference>
<evidence type="ECO:0000256" key="9">
    <source>
        <dbReference type="ARBA" id="ARBA00056975"/>
    </source>
</evidence>
<feature type="chain" id="PRO_5036269596" description="Reticulocalbin-3" evidence="12">
    <location>
        <begin position="23"/>
        <end position="320"/>
    </location>
</feature>
<dbReference type="OMA" id="FEADVDH"/>
<dbReference type="PROSITE" id="PS00018">
    <property type="entry name" value="EF_HAND_1"/>
    <property type="match status" value="5"/>
</dbReference>
<keyword evidence="4" id="KW-0677">Repeat</keyword>
<feature type="signal peptide" evidence="12">
    <location>
        <begin position="1"/>
        <end position="22"/>
    </location>
</feature>
<dbReference type="RefSeq" id="XP_024086404.1">
    <property type="nucleotide sequence ID" value="XM_024230636.1"/>
</dbReference>
<evidence type="ECO:0000313" key="15">
    <source>
        <dbReference type="Proteomes" id="UP000494040"/>
    </source>
</evidence>
<dbReference type="KEGG" id="clec:106672711"/>
<keyword evidence="2" id="KW-0479">Metal-binding</keyword>
<dbReference type="EnsemblMetazoa" id="XM_014404363.2">
    <property type="protein sequence ID" value="XP_014259849.1"/>
    <property type="gene ID" value="LOC106672711"/>
</dbReference>
<comment type="function">
    <text evidence="9">Probable molecular chaperone assisting protein biosynthesis and transport in the endoplasmic reticulum. Required for the proper biosynthesis and transport of pulmonary surfactant-associated protein A/SP-A, pulmonary surfactant-associated protein D/SP-D and the lipid transporter ABCA3. By regulating both the proper expression and the degradation through the endoplasmic reticulum-associated protein degradation pathway of these proteins plays a crucial role in pulmonary surfactant homeostasis. Has an anti-fibrotic activity by negatively regulating the secretion of type I and type III collagens. This calcium-binding protein also transiently associates with immature PCSK6 and regulates its secretion.</text>
</comment>
<evidence type="ECO:0000256" key="11">
    <source>
        <dbReference type="ARBA" id="ARBA00072696"/>
    </source>
</evidence>
<dbReference type="Pfam" id="PF13499">
    <property type="entry name" value="EF-hand_7"/>
    <property type="match status" value="1"/>
</dbReference>
<dbReference type="InterPro" id="IPR002048">
    <property type="entry name" value="EF_hand_dom"/>
</dbReference>
<keyword evidence="7" id="KW-0325">Glycoprotein</keyword>
<dbReference type="RefSeq" id="XP_014259854.1">
    <property type="nucleotide sequence ID" value="XM_014404368.2"/>
</dbReference>
<keyword evidence="15" id="KW-1185">Reference proteome</keyword>
<proteinExistence type="predicted"/>
<dbReference type="EnsemblMetazoa" id="XM_024230636.1">
    <property type="protein sequence ID" value="XP_024086404.1"/>
    <property type="gene ID" value="LOC106672711"/>
</dbReference>
<dbReference type="InterPro" id="IPR018247">
    <property type="entry name" value="EF_Hand_1_Ca_BS"/>
</dbReference>
<feature type="domain" description="EF-hand" evidence="13">
    <location>
        <begin position="194"/>
        <end position="229"/>
    </location>
</feature>
<dbReference type="Proteomes" id="UP000494040">
    <property type="component" value="Unassembled WGS sequence"/>
</dbReference>
<dbReference type="GO" id="GO:0005788">
    <property type="term" value="C:endoplasmic reticulum lumen"/>
    <property type="evidence" value="ECO:0007669"/>
    <property type="project" value="UniProtKB-SubCell"/>
</dbReference>
<dbReference type="SUPFAM" id="SSF47473">
    <property type="entry name" value="EF-hand"/>
    <property type="match status" value="2"/>
</dbReference>
<dbReference type="Pfam" id="PF13202">
    <property type="entry name" value="EF-hand_5"/>
    <property type="match status" value="1"/>
</dbReference>
<evidence type="ECO:0000256" key="7">
    <source>
        <dbReference type="ARBA" id="ARBA00023180"/>
    </source>
</evidence>
<evidence type="ECO:0000256" key="12">
    <source>
        <dbReference type="SAM" id="SignalP"/>
    </source>
</evidence>
<protein>
    <recommendedName>
        <fullName evidence="11">Reticulocalbin-3</fullName>
    </recommendedName>
</protein>
<evidence type="ECO:0000256" key="5">
    <source>
        <dbReference type="ARBA" id="ARBA00022824"/>
    </source>
</evidence>
<dbReference type="AlphaFoldDB" id="A0A8I6S8J7"/>
<dbReference type="RefSeq" id="XP_014259849.1">
    <property type="nucleotide sequence ID" value="XM_014404363.2"/>
</dbReference>
<evidence type="ECO:0000256" key="6">
    <source>
        <dbReference type="ARBA" id="ARBA00022837"/>
    </source>
</evidence>
<dbReference type="OrthoDB" id="293868at2759"/>
<keyword evidence="6" id="KW-0106">Calcium</keyword>
<keyword evidence="5" id="KW-0256">Endoplasmic reticulum</keyword>
<dbReference type="GeneID" id="106672711"/>
<evidence type="ECO:0000256" key="2">
    <source>
        <dbReference type="ARBA" id="ARBA00022723"/>
    </source>
</evidence>
<dbReference type="EnsemblMetazoa" id="XM_014404368.2">
    <property type="protein sequence ID" value="XP_014259854.1"/>
    <property type="gene ID" value="LOC106672711"/>
</dbReference>
<dbReference type="FunFam" id="1.10.238.10:FF:000104">
    <property type="entry name" value="calumenin isoform X1"/>
    <property type="match status" value="1"/>
</dbReference>
<comment type="subunit">
    <text evidence="10">Interacts with PCSK6 (immature form including the propeptide); probably involved in the maturation and the secretion of PCSK6.</text>
</comment>
<dbReference type="GO" id="GO:0005509">
    <property type="term" value="F:calcium ion binding"/>
    <property type="evidence" value="ECO:0007669"/>
    <property type="project" value="InterPro"/>
</dbReference>
<dbReference type="CDD" id="cd16226">
    <property type="entry name" value="EFh_CREC_Calumenin_like"/>
    <property type="match status" value="1"/>
</dbReference>
<evidence type="ECO:0000256" key="1">
    <source>
        <dbReference type="ARBA" id="ARBA00004319"/>
    </source>
</evidence>
<name>A0A8I6S8J7_CIMLE</name>
<dbReference type="PROSITE" id="PS50222">
    <property type="entry name" value="EF_HAND_2"/>
    <property type="match status" value="3"/>
</dbReference>
<evidence type="ECO:0000256" key="8">
    <source>
        <dbReference type="ARBA" id="ARBA00023186"/>
    </source>
</evidence>
<dbReference type="RefSeq" id="XP_014259839.1">
    <property type="nucleotide sequence ID" value="XM_014404353.2"/>
</dbReference>
<sequence length="320" mass="37307">MGSKNHTLFYIFLLSYPIICWSAASVAPDDLHEDKVKHFEKDGAHNVEYDHEAFLGEEAKSFDSLSPEESRKRLGLIVDKIDKDQDGFVTTEELKDWIKYTQEKFIRDNVDRMWNNHNPQGAEKLGWDEYSESVYGFMKDMTDEELNKKDNQLTYQGLYNRDKRRWTASDLDGDGLLTKHEFFSFLHPEESPHMRSIIIQETVEDLDSDKDGKISLDEYIGDLYQGEDDFKPQWVETEIENFKKVRDADGDGYITGDEVKSIIGPEDYDYAKAEAQHLIYEADRNDDKKLTKEEIIEKYDLFVGSQATDFGEALVRHDEF</sequence>
<dbReference type="InterPro" id="IPR011992">
    <property type="entry name" value="EF-hand-dom_pair"/>
</dbReference>
<evidence type="ECO:0000256" key="3">
    <source>
        <dbReference type="ARBA" id="ARBA00022729"/>
    </source>
</evidence>
<dbReference type="EnsemblMetazoa" id="XM_014404353.2">
    <property type="protein sequence ID" value="XP_014259839.1"/>
    <property type="gene ID" value="LOC106672711"/>
</dbReference>
<evidence type="ECO:0000256" key="10">
    <source>
        <dbReference type="ARBA" id="ARBA00063143"/>
    </source>
</evidence>
<dbReference type="GO" id="GO:0015031">
    <property type="term" value="P:protein transport"/>
    <property type="evidence" value="ECO:0007669"/>
    <property type="project" value="UniProtKB-ARBA"/>
</dbReference>
<accession>A0A8I6S8J7</accession>
<evidence type="ECO:0000313" key="14">
    <source>
        <dbReference type="EnsemblMetazoa" id="XP_014259849.1"/>
    </source>
</evidence>
<keyword evidence="3 12" id="KW-0732">Signal</keyword>
<dbReference type="PANTHER" id="PTHR10827">
    <property type="entry name" value="RETICULOCALBIN"/>
    <property type="match status" value="1"/>
</dbReference>
<feature type="domain" description="EF-hand" evidence="13">
    <location>
        <begin position="69"/>
        <end position="104"/>
    </location>
</feature>
<reference evidence="14" key="1">
    <citation type="submission" date="2022-01" db="UniProtKB">
        <authorList>
            <consortium name="EnsemblMetazoa"/>
        </authorList>
    </citation>
    <scope>IDENTIFICATION</scope>
</reference>
<dbReference type="PANTHER" id="PTHR10827:SF52">
    <property type="entry name" value="IP16409P"/>
    <property type="match status" value="1"/>
</dbReference>
<keyword evidence="8" id="KW-0143">Chaperone</keyword>
<evidence type="ECO:0000259" key="13">
    <source>
        <dbReference type="PROSITE" id="PS50222"/>
    </source>
</evidence>
<dbReference type="SMART" id="SM00054">
    <property type="entry name" value="EFh"/>
    <property type="match status" value="5"/>
</dbReference>
<evidence type="ECO:0000256" key="4">
    <source>
        <dbReference type="ARBA" id="ARBA00022737"/>
    </source>
</evidence>
<dbReference type="CTD" id="38145"/>
<feature type="domain" description="EF-hand" evidence="13">
    <location>
        <begin position="234"/>
        <end position="269"/>
    </location>
</feature>